<sequence>MSDDRAEDHSEARARTGGEGSGATSSMIGKRSILLLGAVAVLLMIAANTRTWVSGTVTDAVLQSAHTTASGSKSAPALLAAALVGAAAVLATLTTGRIARWIAAVLTLIAGVVAVAAVIVVVRDPVKILADVATTMTGHTGDRKVAAGLTIWPWVALLGGVLLVLTGVLAILGVRSWSGLSSRYDAPTAPKATKRSDWDMLTDGEDPTDGPGGSDTINERRTPD</sequence>
<keyword evidence="2" id="KW-1133">Transmembrane helix</keyword>
<dbReference type="EMBL" id="JBHSWH010000001">
    <property type="protein sequence ID" value="MFC6707322.1"/>
    <property type="molecule type" value="Genomic_DNA"/>
</dbReference>
<dbReference type="Proteomes" id="UP001596298">
    <property type="component" value="Unassembled WGS sequence"/>
</dbReference>
<evidence type="ECO:0000313" key="4">
    <source>
        <dbReference type="Proteomes" id="UP001596298"/>
    </source>
</evidence>
<organism evidence="3 4">
    <name type="scientific">Flexivirga alba</name>
    <dbReference type="NCBI Taxonomy" id="702742"/>
    <lineage>
        <taxon>Bacteria</taxon>
        <taxon>Bacillati</taxon>
        <taxon>Actinomycetota</taxon>
        <taxon>Actinomycetes</taxon>
        <taxon>Micrococcales</taxon>
        <taxon>Dermacoccaceae</taxon>
        <taxon>Flexivirga</taxon>
    </lineage>
</organism>
<dbReference type="Pfam" id="PF09534">
    <property type="entry name" value="Trp_oprn_chp"/>
    <property type="match status" value="1"/>
</dbReference>
<feature type="transmembrane region" description="Helical" evidence="2">
    <location>
        <begin position="101"/>
        <end position="122"/>
    </location>
</feature>
<feature type="transmembrane region" description="Helical" evidence="2">
    <location>
        <begin position="33"/>
        <end position="53"/>
    </location>
</feature>
<feature type="region of interest" description="Disordered" evidence="1">
    <location>
        <begin position="1"/>
        <end position="25"/>
    </location>
</feature>
<keyword evidence="4" id="KW-1185">Reference proteome</keyword>
<name>A0ABW2AKF5_9MICO</name>
<proteinExistence type="predicted"/>
<gene>
    <name evidence="3" type="ORF">ACFQDH_19205</name>
</gene>
<feature type="region of interest" description="Disordered" evidence="1">
    <location>
        <begin position="185"/>
        <end position="224"/>
    </location>
</feature>
<dbReference type="InterPro" id="IPR019051">
    <property type="entry name" value="Trp_biosyn_TM_oprn/chp"/>
</dbReference>
<keyword evidence="2" id="KW-0812">Transmembrane</keyword>
<keyword evidence="2" id="KW-0472">Membrane</keyword>
<feature type="compositionally biased region" description="Basic and acidic residues" evidence="1">
    <location>
        <begin position="1"/>
        <end position="16"/>
    </location>
</feature>
<comment type="caution">
    <text evidence="3">The sequence shown here is derived from an EMBL/GenBank/DDBJ whole genome shotgun (WGS) entry which is preliminary data.</text>
</comment>
<evidence type="ECO:0000256" key="1">
    <source>
        <dbReference type="SAM" id="MobiDB-lite"/>
    </source>
</evidence>
<evidence type="ECO:0000313" key="3">
    <source>
        <dbReference type="EMBL" id="MFC6707322.1"/>
    </source>
</evidence>
<feature type="transmembrane region" description="Helical" evidence="2">
    <location>
        <begin position="151"/>
        <end position="174"/>
    </location>
</feature>
<feature type="transmembrane region" description="Helical" evidence="2">
    <location>
        <begin position="73"/>
        <end position="94"/>
    </location>
</feature>
<protein>
    <submittedName>
        <fullName evidence="3">Trp biosynthesis-associated membrane protein</fullName>
    </submittedName>
</protein>
<reference evidence="4" key="1">
    <citation type="journal article" date="2019" name="Int. J. Syst. Evol. Microbiol.">
        <title>The Global Catalogue of Microorganisms (GCM) 10K type strain sequencing project: providing services to taxonomists for standard genome sequencing and annotation.</title>
        <authorList>
            <consortium name="The Broad Institute Genomics Platform"/>
            <consortium name="The Broad Institute Genome Sequencing Center for Infectious Disease"/>
            <person name="Wu L."/>
            <person name="Ma J."/>
        </authorList>
    </citation>
    <scope>NUCLEOTIDE SEQUENCE [LARGE SCALE GENOMIC DNA]</scope>
    <source>
        <strain evidence="4">CCUG 58127</strain>
    </source>
</reference>
<dbReference type="RefSeq" id="WP_382403994.1">
    <property type="nucleotide sequence ID" value="NZ_JBHSWH010000001.1"/>
</dbReference>
<accession>A0ABW2AKF5</accession>
<evidence type="ECO:0000256" key="2">
    <source>
        <dbReference type="SAM" id="Phobius"/>
    </source>
</evidence>